<proteinExistence type="inferred from homology"/>
<dbReference type="Gene3D" id="3.40.720.10">
    <property type="entry name" value="Alkaline Phosphatase, subunit A"/>
    <property type="match status" value="1"/>
</dbReference>
<keyword evidence="2" id="KW-0378">Hydrolase</keyword>
<feature type="signal peptide" evidence="3">
    <location>
        <begin position="1"/>
        <end position="17"/>
    </location>
</feature>
<dbReference type="Gene3D" id="3.30.1120.10">
    <property type="match status" value="1"/>
</dbReference>
<dbReference type="InterPro" id="IPR050738">
    <property type="entry name" value="Sulfatase"/>
</dbReference>
<keyword evidence="6" id="KW-1185">Reference proteome</keyword>
<evidence type="ECO:0000256" key="3">
    <source>
        <dbReference type="SAM" id="SignalP"/>
    </source>
</evidence>
<dbReference type="Proteomes" id="UP001374893">
    <property type="component" value="Chromosome"/>
</dbReference>
<evidence type="ECO:0000313" key="5">
    <source>
        <dbReference type="EMBL" id="BCX47955.1"/>
    </source>
</evidence>
<feature type="chain" id="PRO_5047119037" evidence="3">
    <location>
        <begin position="18"/>
        <end position="454"/>
    </location>
</feature>
<dbReference type="InterPro" id="IPR000917">
    <property type="entry name" value="Sulfatase_N"/>
</dbReference>
<comment type="similarity">
    <text evidence="1">Belongs to the sulfatase family.</text>
</comment>
<dbReference type="RefSeq" id="WP_338690453.1">
    <property type="nucleotide sequence ID" value="NZ_AP024702.1"/>
</dbReference>
<dbReference type="SUPFAM" id="SSF53649">
    <property type="entry name" value="Alkaline phosphatase-like"/>
    <property type="match status" value="1"/>
</dbReference>
<reference evidence="5 6" key="1">
    <citation type="submission" date="2021-06" db="EMBL/GenBank/DDBJ databases">
        <title>Complete genome of Haloferula helveola possessing various polysaccharide degrading enzymes.</title>
        <authorList>
            <person name="Takami H."/>
            <person name="Huang C."/>
            <person name="Hamasaki K."/>
        </authorList>
    </citation>
    <scope>NUCLEOTIDE SEQUENCE [LARGE SCALE GENOMIC DNA]</scope>
    <source>
        <strain evidence="5 6">CN-1</strain>
    </source>
</reference>
<organism evidence="5 6">
    <name type="scientific">Haloferula helveola</name>
    <dbReference type="NCBI Taxonomy" id="490095"/>
    <lineage>
        <taxon>Bacteria</taxon>
        <taxon>Pseudomonadati</taxon>
        <taxon>Verrucomicrobiota</taxon>
        <taxon>Verrucomicrobiia</taxon>
        <taxon>Verrucomicrobiales</taxon>
        <taxon>Verrucomicrobiaceae</taxon>
        <taxon>Haloferula</taxon>
    </lineage>
</organism>
<evidence type="ECO:0000256" key="2">
    <source>
        <dbReference type="ARBA" id="ARBA00022801"/>
    </source>
</evidence>
<feature type="domain" description="Sulfatase N-terminal" evidence="4">
    <location>
        <begin position="19"/>
        <end position="345"/>
    </location>
</feature>
<dbReference type="InterPro" id="IPR017850">
    <property type="entry name" value="Alkaline_phosphatase_core_sf"/>
</dbReference>
<keyword evidence="3" id="KW-0732">Signal</keyword>
<dbReference type="PANTHER" id="PTHR42693:SF53">
    <property type="entry name" value="ENDO-4-O-SULFATASE"/>
    <property type="match status" value="1"/>
</dbReference>
<evidence type="ECO:0000259" key="4">
    <source>
        <dbReference type="Pfam" id="PF00884"/>
    </source>
</evidence>
<dbReference type="Pfam" id="PF00884">
    <property type="entry name" value="Sulfatase"/>
    <property type="match status" value="1"/>
</dbReference>
<evidence type="ECO:0000256" key="1">
    <source>
        <dbReference type="ARBA" id="ARBA00008779"/>
    </source>
</evidence>
<dbReference type="CDD" id="cd16145">
    <property type="entry name" value="ARS_like"/>
    <property type="match status" value="1"/>
</dbReference>
<gene>
    <name evidence="5" type="primary">aslA_2</name>
    <name evidence="5" type="ORF">HAHE_18630</name>
</gene>
<evidence type="ECO:0000313" key="6">
    <source>
        <dbReference type="Proteomes" id="UP001374893"/>
    </source>
</evidence>
<name>A0ABM7RDL4_9BACT</name>
<protein>
    <submittedName>
        <fullName evidence="5">N-acetylgalactosamine-6-sulfatase</fullName>
    </submittedName>
</protein>
<dbReference type="PANTHER" id="PTHR42693">
    <property type="entry name" value="ARYLSULFATASE FAMILY MEMBER"/>
    <property type="match status" value="1"/>
</dbReference>
<dbReference type="EMBL" id="AP024702">
    <property type="protein sequence ID" value="BCX47955.1"/>
    <property type="molecule type" value="Genomic_DNA"/>
</dbReference>
<sequence length="454" mass="49776">MIRPLAFILLLAASAFAKPNILFIITDDLGYGDLGCYGQKHFKTPVLDGLAKNGLRFTDHYSGTTVCAPSRCALMTGRDTGHASIRGNGAFTLLPDPQDPTIASMLKSAGYRTAMIGKSCVTGNTQDPKVVLNKGFDVFYGTTSHVDGHWRYPEFIYDQAEKVTLKGNSLHDGDQYDAELYTKRAEKFIAETEGPFFLLLSYPIPHASVLAPKGGEADIPNDVDYMPKKFHYSQVKGVKGNYGGMVMAIDDYVGRLMKALESKGVSDDTLILFTSDNGSHFEGGYKAQMLDSNAPLRGGKRDLYEGGIRVPLIAHWPNGIKTPGEPSHPSAFWDFMPTACELAGIEVPAGIEGISYAPTLTGKGEQKKHEYLYWEFHEQGGRRALRVGDWKLVQYGLKPGGKFGKPQLFDLSKDIGEQNDLAAKHADRVKEMMSTMDAARVESPRFKQAGLDGL</sequence>
<accession>A0ABM7RDL4</accession>